<dbReference type="Proteomes" id="UP000236311">
    <property type="component" value="Unassembled WGS sequence"/>
</dbReference>
<evidence type="ECO:0000256" key="2">
    <source>
        <dbReference type="ARBA" id="ARBA00022741"/>
    </source>
</evidence>
<feature type="binding site" evidence="4">
    <location>
        <position position="60"/>
    </location>
    <ligand>
        <name>substrate</name>
    </ligand>
</feature>
<dbReference type="AlphaFoldDB" id="A0A2K4ZJV3"/>
<dbReference type="GO" id="GO:0009396">
    <property type="term" value="P:folic acid-containing compound biosynthetic process"/>
    <property type="evidence" value="ECO:0007669"/>
    <property type="project" value="TreeGrafter"/>
</dbReference>
<dbReference type="NCBIfam" id="TIGR02727">
    <property type="entry name" value="MTHFS_bact"/>
    <property type="match status" value="1"/>
</dbReference>
<protein>
    <recommendedName>
        <fullName evidence="5">5-formyltetrahydrofolate cyclo-ligase</fullName>
        <ecNumber evidence="5">6.3.3.2</ecNumber>
    </recommendedName>
</protein>
<dbReference type="PANTHER" id="PTHR23407:SF1">
    <property type="entry name" value="5-FORMYLTETRAHYDROFOLATE CYCLO-LIGASE"/>
    <property type="match status" value="1"/>
</dbReference>
<dbReference type="SUPFAM" id="SSF100950">
    <property type="entry name" value="NagB/RpiA/CoA transferase-like"/>
    <property type="match status" value="1"/>
</dbReference>
<dbReference type="PANTHER" id="PTHR23407">
    <property type="entry name" value="ATPASE INHIBITOR/5-FORMYLTETRAHYDROFOLATE CYCLO-LIGASE"/>
    <property type="match status" value="1"/>
</dbReference>
<proteinExistence type="inferred from homology"/>
<dbReference type="Gene3D" id="3.40.50.10420">
    <property type="entry name" value="NagB/RpiA/CoA transferase-like"/>
    <property type="match status" value="1"/>
</dbReference>
<dbReference type="InterPro" id="IPR024185">
    <property type="entry name" value="FTHF_cligase-like_sf"/>
</dbReference>
<dbReference type="GO" id="GO:0030272">
    <property type="term" value="F:5-formyltetrahydrofolate cyclo-ligase activity"/>
    <property type="evidence" value="ECO:0007669"/>
    <property type="project" value="UniProtKB-EC"/>
</dbReference>
<keyword evidence="7" id="KW-1185">Reference proteome</keyword>
<name>A0A2K4ZJV3_9FIRM</name>
<gene>
    <name evidence="6" type="ORF">AMURIS_03413</name>
</gene>
<comment type="similarity">
    <text evidence="1 5">Belongs to the 5-formyltetrahydrofolate cyclo-ligase family.</text>
</comment>
<dbReference type="InterPro" id="IPR037171">
    <property type="entry name" value="NagB/RpiA_transferase-like"/>
</dbReference>
<dbReference type="EMBL" id="OFSM01000018">
    <property type="protein sequence ID" value="SOY30682.1"/>
    <property type="molecule type" value="Genomic_DNA"/>
</dbReference>
<evidence type="ECO:0000256" key="5">
    <source>
        <dbReference type="RuleBase" id="RU361279"/>
    </source>
</evidence>
<dbReference type="EC" id="6.3.3.2" evidence="5"/>
<evidence type="ECO:0000256" key="1">
    <source>
        <dbReference type="ARBA" id="ARBA00010638"/>
    </source>
</evidence>
<accession>A0A2K4ZJV3</accession>
<dbReference type="GO" id="GO:0035999">
    <property type="term" value="P:tetrahydrofolate interconversion"/>
    <property type="evidence" value="ECO:0007669"/>
    <property type="project" value="TreeGrafter"/>
</dbReference>
<comment type="cofactor">
    <cofactor evidence="5">
        <name>Mg(2+)</name>
        <dbReference type="ChEBI" id="CHEBI:18420"/>
    </cofactor>
</comment>
<evidence type="ECO:0000256" key="4">
    <source>
        <dbReference type="PIRSR" id="PIRSR006806-1"/>
    </source>
</evidence>
<comment type="catalytic activity">
    <reaction evidence="5">
        <text>(6S)-5-formyl-5,6,7,8-tetrahydrofolate + ATP = (6R)-5,10-methenyltetrahydrofolate + ADP + phosphate</text>
        <dbReference type="Rhea" id="RHEA:10488"/>
        <dbReference type="ChEBI" id="CHEBI:30616"/>
        <dbReference type="ChEBI" id="CHEBI:43474"/>
        <dbReference type="ChEBI" id="CHEBI:57455"/>
        <dbReference type="ChEBI" id="CHEBI:57457"/>
        <dbReference type="ChEBI" id="CHEBI:456216"/>
        <dbReference type="EC" id="6.3.3.2"/>
    </reaction>
</comment>
<dbReference type="InterPro" id="IPR002698">
    <property type="entry name" value="FTHF_cligase"/>
</dbReference>
<reference evidence="6 7" key="1">
    <citation type="submission" date="2018-01" db="EMBL/GenBank/DDBJ databases">
        <authorList>
            <person name="Gaut B.S."/>
            <person name="Morton B.R."/>
            <person name="Clegg M.T."/>
            <person name="Duvall M.R."/>
        </authorList>
    </citation>
    <scope>NUCLEOTIDE SEQUENCE [LARGE SCALE GENOMIC DNA]</scope>
    <source>
        <strain evidence="6">GP69</strain>
    </source>
</reference>
<keyword evidence="5" id="KW-0479">Metal-binding</keyword>
<feature type="binding site" evidence="4">
    <location>
        <begin position="9"/>
        <end position="13"/>
    </location>
    <ligand>
        <name>ATP</name>
        <dbReference type="ChEBI" id="CHEBI:30616"/>
    </ligand>
</feature>
<keyword evidence="5" id="KW-0460">Magnesium</keyword>
<sequence>MEDGIKRNKREIRKAVLNSRDNLSKQEREKASLLLTERILGHQWFYRAEQILCFVSYGSEISTRGILEEALKAGKKVYVPKVLSGKKHPEMCFYRITGLTELETGYRGIPEPAGDSEEYVYSQEEAERTLLLMPGVAFDRYRNRIGYGKGFYDRFLEDKPGLQQRAIAVGYRCQMTDTLPAEKTDIRPYQVICV</sequence>
<evidence type="ECO:0000256" key="3">
    <source>
        <dbReference type="ARBA" id="ARBA00022840"/>
    </source>
</evidence>
<keyword evidence="3 4" id="KW-0067">ATP-binding</keyword>
<evidence type="ECO:0000313" key="6">
    <source>
        <dbReference type="EMBL" id="SOY30682.1"/>
    </source>
</evidence>
<dbReference type="Pfam" id="PF01812">
    <property type="entry name" value="5-FTHF_cyc-lig"/>
    <property type="match status" value="1"/>
</dbReference>
<dbReference type="PIRSF" id="PIRSF006806">
    <property type="entry name" value="FTHF_cligase"/>
    <property type="match status" value="1"/>
</dbReference>
<feature type="binding site" evidence="4">
    <location>
        <position position="55"/>
    </location>
    <ligand>
        <name>substrate</name>
    </ligand>
</feature>
<organism evidence="6 7">
    <name type="scientific">Acetatifactor muris</name>
    <dbReference type="NCBI Taxonomy" id="879566"/>
    <lineage>
        <taxon>Bacteria</taxon>
        <taxon>Bacillati</taxon>
        <taxon>Bacillota</taxon>
        <taxon>Clostridia</taxon>
        <taxon>Lachnospirales</taxon>
        <taxon>Lachnospiraceae</taxon>
        <taxon>Acetatifactor</taxon>
    </lineage>
</organism>
<feature type="binding site" evidence="4">
    <location>
        <begin position="144"/>
        <end position="152"/>
    </location>
    <ligand>
        <name>ATP</name>
        <dbReference type="ChEBI" id="CHEBI:30616"/>
    </ligand>
</feature>
<dbReference type="GO" id="GO:0005524">
    <property type="term" value="F:ATP binding"/>
    <property type="evidence" value="ECO:0007669"/>
    <property type="project" value="UniProtKB-KW"/>
</dbReference>
<evidence type="ECO:0000313" key="7">
    <source>
        <dbReference type="Proteomes" id="UP000236311"/>
    </source>
</evidence>
<dbReference type="RefSeq" id="WP_172455173.1">
    <property type="nucleotide sequence ID" value="NZ_JANJZD010000018.1"/>
</dbReference>
<keyword evidence="2 4" id="KW-0547">Nucleotide-binding</keyword>
<dbReference type="GO" id="GO:0046872">
    <property type="term" value="F:metal ion binding"/>
    <property type="evidence" value="ECO:0007669"/>
    <property type="project" value="UniProtKB-KW"/>
</dbReference>
<keyword evidence="6" id="KW-0436">Ligase</keyword>